<gene>
    <name evidence="7" type="primary">cbiQ</name>
    <name evidence="7" type="ORF">PMH09_00570</name>
</gene>
<sequence>MGLPTDTWAYTNSLKRLPPEQKLTFSLLGLLFALVAQPVTQVCISLLMAVWTIIYAKIPLQFYLKLLLGGSSFIMMSSLALLVDIQWASSENINTTQQILGGAMGSIYWSVSQTNLELFTQLILRALAGLSCFFFLMLTVPAIAIISILRQWRCPEILLELMLLMYRLIWVLQKTARELKLAQQARGGYRTFGLSLRSSSLLIQQLLHRSLTDYHRFALGAIARGFMHKFQILSTQTYQRSPRHEREATLSLAFLMGLDLYLRFA</sequence>
<keyword evidence="3 6" id="KW-0812">Transmembrane</keyword>
<evidence type="ECO:0000256" key="4">
    <source>
        <dbReference type="ARBA" id="ARBA00022989"/>
    </source>
</evidence>
<dbReference type="RefSeq" id="WP_283756329.1">
    <property type="nucleotide sequence ID" value="NZ_JAQOSQ010000001.1"/>
</dbReference>
<feature type="transmembrane region" description="Helical" evidence="6">
    <location>
        <begin position="122"/>
        <end position="145"/>
    </location>
</feature>
<evidence type="ECO:0000256" key="1">
    <source>
        <dbReference type="ARBA" id="ARBA00004651"/>
    </source>
</evidence>
<accession>A0ABT7BR52</accession>
<dbReference type="InterPro" id="IPR012809">
    <property type="entry name" value="ECF_CbiQ"/>
</dbReference>
<keyword evidence="5 6" id="KW-0472">Membrane</keyword>
<comment type="caution">
    <text evidence="7">The sequence shown here is derived from an EMBL/GenBank/DDBJ whole genome shotgun (WGS) entry which is preliminary data.</text>
</comment>
<evidence type="ECO:0000313" key="8">
    <source>
        <dbReference type="Proteomes" id="UP001232992"/>
    </source>
</evidence>
<dbReference type="Pfam" id="PF02361">
    <property type="entry name" value="CbiQ"/>
    <property type="match status" value="1"/>
</dbReference>
<keyword evidence="2" id="KW-1003">Cell membrane</keyword>
<comment type="subcellular location">
    <subcellularLocation>
        <location evidence="1">Cell membrane</location>
        <topology evidence="1">Multi-pass membrane protein</topology>
    </subcellularLocation>
</comment>
<name>A0ABT7BR52_9CYAN</name>
<evidence type="ECO:0000256" key="3">
    <source>
        <dbReference type="ARBA" id="ARBA00022692"/>
    </source>
</evidence>
<dbReference type="PANTHER" id="PTHR43723">
    <property type="entry name" value="COBALT TRANSPORT PROTEIN CBIQ"/>
    <property type="match status" value="1"/>
</dbReference>
<dbReference type="InterPro" id="IPR003339">
    <property type="entry name" value="ABC/ECF_trnsptr_transmembrane"/>
</dbReference>
<dbReference type="CDD" id="cd16914">
    <property type="entry name" value="EcfT"/>
    <property type="match status" value="1"/>
</dbReference>
<reference evidence="7 8" key="1">
    <citation type="submission" date="2023-01" db="EMBL/GenBank/DDBJ databases">
        <title>Novel diversity within Roseofilum (Cyanobacteria; Desertifilaceae) from marine benthic mats with descriptions of four novel species.</title>
        <authorList>
            <person name="Wang Y."/>
            <person name="Berthold D.E."/>
            <person name="Hu J."/>
            <person name="Lefler F.W."/>
            <person name="Laughinghouse H.D. IV."/>
        </authorList>
    </citation>
    <scope>NUCLEOTIDE SEQUENCE [LARGE SCALE GENOMIC DNA]</scope>
    <source>
        <strain evidence="7 8">BLCC-M143</strain>
    </source>
</reference>
<feature type="transmembrane region" description="Helical" evidence="6">
    <location>
        <begin position="23"/>
        <end position="50"/>
    </location>
</feature>
<keyword evidence="4 6" id="KW-1133">Transmembrane helix</keyword>
<evidence type="ECO:0000256" key="5">
    <source>
        <dbReference type="ARBA" id="ARBA00023136"/>
    </source>
</evidence>
<dbReference type="Proteomes" id="UP001232992">
    <property type="component" value="Unassembled WGS sequence"/>
</dbReference>
<feature type="transmembrane region" description="Helical" evidence="6">
    <location>
        <begin position="62"/>
        <end position="83"/>
    </location>
</feature>
<protein>
    <submittedName>
        <fullName evidence="7">Cobalt ECF transporter T component CbiQ</fullName>
    </submittedName>
</protein>
<proteinExistence type="predicted"/>
<dbReference type="InterPro" id="IPR052770">
    <property type="entry name" value="Cobalt_transport_CbiQ"/>
</dbReference>
<dbReference type="PANTHER" id="PTHR43723:SF1">
    <property type="entry name" value="COBALT TRANSPORT PROTEIN CBIQ"/>
    <property type="match status" value="1"/>
</dbReference>
<evidence type="ECO:0000256" key="2">
    <source>
        <dbReference type="ARBA" id="ARBA00022475"/>
    </source>
</evidence>
<evidence type="ECO:0000313" key="7">
    <source>
        <dbReference type="EMBL" id="MDJ1181674.1"/>
    </source>
</evidence>
<evidence type="ECO:0000256" key="6">
    <source>
        <dbReference type="SAM" id="Phobius"/>
    </source>
</evidence>
<dbReference type="EMBL" id="JAQOSQ010000001">
    <property type="protein sequence ID" value="MDJ1181674.1"/>
    <property type="molecule type" value="Genomic_DNA"/>
</dbReference>
<dbReference type="NCBIfam" id="TIGR02454">
    <property type="entry name" value="ECF_T_CbiQ"/>
    <property type="match status" value="1"/>
</dbReference>
<organism evidence="7 8">
    <name type="scientific">Roseofilum casamattae BLCC-M143</name>
    <dbReference type="NCBI Taxonomy" id="3022442"/>
    <lineage>
        <taxon>Bacteria</taxon>
        <taxon>Bacillati</taxon>
        <taxon>Cyanobacteriota</taxon>
        <taxon>Cyanophyceae</taxon>
        <taxon>Desertifilales</taxon>
        <taxon>Desertifilaceae</taxon>
        <taxon>Roseofilum</taxon>
        <taxon>Roseofilum casamattae</taxon>
    </lineage>
</organism>
<keyword evidence="8" id="KW-1185">Reference proteome</keyword>